<keyword evidence="5 6" id="KW-0472">Membrane</keyword>
<organism evidence="7 8">
    <name type="scientific">Salmonella enterica subsp. enterica serovar Poona</name>
    <dbReference type="NCBI Taxonomy" id="436295"/>
    <lineage>
        <taxon>Bacteria</taxon>
        <taxon>Pseudomonadati</taxon>
        <taxon>Pseudomonadota</taxon>
        <taxon>Gammaproteobacteria</taxon>
        <taxon>Enterobacterales</taxon>
        <taxon>Enterobacteriaceae</taxon>
        <taxon>Salmonella</taxon>
    </lineage>
</organism>
<protein>
    <submittedName>
        <fullName evidence="7">Oxaloacetate decarboxylase gamma chain</fullName>
    </submittedName>
</protein>
<evidence type="ECO:0000313" key="7">
    <source>
        <dbReference type="EMBL" id="TGD38164.1"/>
    </source>
</evidence>
<reference evidence="7 8" key="1">
    <citation type="submission" date="2018-03" db="EMBL/GenBank/DDBJ databases">
        <title>Non-Typhoidal Salmonella genome sequencing and assembly.</title>
        <authorList>
            <person name="Matchawe C."/>
        </authorList>
    </citation>
    <scope>NUCLEOTIDE SEQUENCE [LARGE SCALE GENOMIC DNA]</scope>
    <source>
        <strain evidence="7 8">8EV</strain>
    </source>
</reference>
<dbReference type="InterPro" id="IPR005899">
    <property type="entry name" value="Na_pump_deCOase"/>
</dbReference>
<evidence type="ECO:0000256" key="4">
    <source>
        <dbReference type="ARBA" id="ARBA00022989"/>
    </source>
</evidence>
<keyword evidence="4 6" id="KW-1133">Transmembrane helix</keyword>
<dbReference type="AlphaFoldDB" id="A0A659SFX2"/>
<dbReference type="EMBL" id="PYKK01000913">
    <property type="protein sequence ID" value="TGD38164.1"/>
    <property type="molecule type" value="Genomic_DNA"/>
</dbReference>
<gene>
    <name evidence="7" type="ORF">C9F10_12855</name>
</gene>
<proteinExistence type="predicted"/>
<comment type="caution">
    <text evidence="7">The sequence shown here is derived from an EMBL/GenBank/DDBJ whole genome shotgun (WGS) entry which is preliminary data.</text>
</comment>
<evidence type="ECO:0000256" key="1">
    <source>
        <dbReference type="ARBA" id="ARBA00004236"/>
    </source>
</evidence>
<evidence type="ECO:0000313" key="8">
    <source>
        <dbReference type="Proteomes" id="UP000297989"/>
    </source>
</evidence>
<evidence type="ECO:0000256" key="6">
    <source>
        <dbReference type="SAM" id="Phobius"/>
    </source>
</evidence>
<dbReference type="Proteomes" id="UP000297989">
    <property type="component" value="Unassembled WGS sequence"/>
</dbReference>
<evidence type="ECO:0000256" key="2">
    <source>
        <dbReference type="ARBA" id="ARBA00022475"/>
    </source>
</evidence>
<dbReference type="Pfam" id="PF04277">
    <property type="entry name" value="OAD_gamma"/>
    <property type="match status" value="1"/>
</dbReference>
<keyword evidence="2" id="KW-1003">Cell membrane</keyword>
<feature type="non-terminal residue" evidence="7">
    <location>
        <position position="42"/>
    </location>
</feature>
<evidence type="ECO:0000256" key="3">
    <source>
        <dbReference type="ARBA" id="ARBA00022692"/>
    </source>
</evidence>
<evidence type="ECO:0000256" key="5">
    <source>
        <dbReference type="ARBA" id="ARBA00023136"/>
    </source>
</evidence>
<name>A0A659SFX2_SALET</name>
<comment type="subcellular location">
    <subcellularLocation>
        <location evidence="1">Cell membrane</location>
    </subcellularLocation>
</comment>
<keyword evidence="3 6" id="KW-0812">Transmembrane</keyword>
<sequence length="42" mass="4738">MTDAALLLGEGFTLMFIGMGFVLEFLFLLIFDISAMYSDLNR</sequence>
<accession>A0A659SFX2</accession>
<feature type="transmembrane region" description="Helical" evidence="6">
    <location>
        <begin position="12"/>
        <end position="37"/>
    </location>
</feature>